<dbReference type="Proteomes" id="UP000399805">
    <property type="component" value="Unassembled WGS sequence"/>
</dbReference>
<dbReference type="AlphaFoldDB" id="A0A6I8M505"/>
<name>A0A6I8M505_9PSEU</name>
<dbReference type="EMBL" id="CABVGP010000004">
    <property type="protein sequence ID" value="VVJ25081.1"/>
    <property type="molecule type" value="Genomic_DNA"/>
</dbReference>
<organism evidence="1 2">
    <name type="scientific">Amycolatopsis camponoti</name>
    <dbReference type="NCBI Taxonomy" id="2606593"/>
    <lineage>
        <taxon>Bacteria</taxon>
        <taxon>Bacillati</taxon>
        <taxon>Actinomycetota</taxon>
        <taxon>Actinomycetes</taxon>
        <taxon>Pseudonocardiales</taxon>
        <taxon>Pseudonocardiaceae</taxon>
        <taxon>Amycolatopsis</taxon>
    </lineage>
</organism>
<evidence type="ECO:0000313" key="2">
    <source>
        <dbReference type="Proteomes" id="UP000399805"/>
    </source>
</evidence>
<evidence type="ECO:0000313" key="1">
    <source>
        <dbReference type="EMBL" id="VVJ25081.1"/>
    </source>
</evidence>
<proteinExistence type="predicted"/>
<protein>
    <submittedName>
        <fullName evidence="1">Uncharacterized protein</fullName>
    </submittedName>
</protein>
<accession>A0A6I8M505</accession>
<reference evidence="1 2" key="1">
    <citation type="submission" date="2019-09" db="EMBL/GenBank/DDBJ databases">
        <authorList>
            <person name="Leyn A S."/>
        </authorList>
    </citation>
    <scope>NUCLEOTIDE SEQUENCE [LARGE SCALE GENOMIC DNA]</scope>
    <source>
        <strain evidence="1">AA231_1</strain>
    </source>
</reference>
<keyword evidence="2" id="KW-1185">Reference proteome</keyword>
<gene>
    <name evidence="1" type="ORF">AA23TX_09833</name>
</gene>
<sequence length="45" mass="5353">MPLRRSRPRDWERSRTECCFRGHRVSRCATAGVRADTLAHREGRR</sequence>